<evidence type="ECO:0000256" key="5">
    <source>
        <dbReference type="ARBA" id="ARBA00022527"/>
    </source>
</evidence>
<dbReference type="OrthoDB" id="4062651at2759"/>
<feature type="domain" description="Protein kinase" evidence="21">
    <location>
        <begin position="583"/>
        <end position="893"/>
    </location>
</feature>
<dbReference type="Pfam" id="PF07714">
    <property type="entry name" value="PK_Tyr_Ser-Thr"/>
    <property type="match status" value="1"/>
</dbReference>
<evidence type="ECO:0000256" key="16">
    <source>
        <dbReference type="ARBA" id="ARBA00023170"/>
    </source>
</evidence>
<evidence type="ECO:0000256" key="7">
    <source>
        <dbReference type="ARBA" id="ARBA00022679"/>
    </source>
</evidence>
<dbReference type="GO" id="GO:0004674">
    <property type="term" value="F:protein serine/threonine kinase activity"/>
    <property type="evidence" value="ECO:0000318"/>
    <property type="project" value="GO_Central"/>
</dbReference>
<feature type="domain" description="Apple" evidence="23">
    <location>
        <begin position="398"/>
        <end position="497"/>
    </location>
</feature>
<name>A0A0K9PG70_ZOSMR</name>
<dbReference type="Pfam" id="PF01453">
    <property type="entry name" value="B_lectin"/>
    <property type="match status" value="1"/>
</dbReference>
<sequence>MVSADFNKIQILDSNPTGRKMEEEAKVEKMKRVVAVVVEEEEGRRLKRRRKEIHKSVNWVPESWGKDSFLKEWKDCAVIDRSLFPPGLAMAREALVKECRERQQDNMKQYTATIVNQRWRRFSCVSREDVCPWILQPDKIQTSLLGYLVRSSGVLMITHTGNLNLVKTDTNTTVWSSNTTVVAKSSPKAHILDTGNFIVAEFKYSKVNKILWQSFDYPTDTMLPTMKLGLDLRIGLNRFLTSWKSENDPSTGEHTYEMDTKGSHEIYLKSKNIPKYRLGPWNGKTFSGFPGMKIYEKHEFKYVSNDTDAYYTFEYGGEGVISRLVMNPSGKLNRLLWNIESKSWGIYWSAPNDHCDDYSRCGPNGLCDISLQGYCKCLRGFTPKSLIAWKAHDFRMGCKPVLEEFYFNATTAGQGFLLLKDVKYPDITNSTIDTRIDLDECRSKCLANCNCTAFARYYTATAIRNGEPTGCIVWYGELFDIRKLPFDGQNIYLKVPSELSKEENRKVINLVIMVISSISAIGILLGVFIWKRKNAKKKKHAADLLSKTDIKTMTLNYDEDNRKWKIELNIFEYLTLASATNNFSKDNKIGQGGFGVVYKGKLHDGQEIAVKRLSMVEGHGIHEKMFINEAGLIANCQHKNLVRLLGCCMEGDERMLVFEFMRNKSLNTFIFGEKRHLLDWKIRVEIILGVSKGLLYLHEDARFKIIHRDIKAGNVLLDEALNPKITDFGTAKLFGSEIVEETTNFIMSCSGYMSPEYAMEGVFSPKSDVFSFGVLLLEIISGRKVLATNHNLLDIVWKLYKDRRSFELLDKTISCPSSMSQVMRFIQIGLLCTQEYAADRPDISTVVFMLSNENSPIPEPTTPGFCKLSGDDHNVSTSKHAANYITITTNYTR</sequence>
<dbReference type="Proteomes" id="UP000036987">
    <property type="component" value="Unassembled WGS sequence"/>
</dbReference>
<keyword evidence="11 18" id="KW-0418">Kinase</keyword>
<dbReference type="CDD" id="cd22645">
    <property type="entry name" value="BIC1_CID"/>
    <property type="match status" value="1"/>
</dbReference>
<dbReference type="PROSITE" id="PS00108">
    <property type="entry name" value="PROTEIN_KINASE_ST"/>
    <property type="match status" value="1"/>
</dbReference>
<dbReference type="PIRSF" id="PIRSF000641">
    <property type="entry name" value="SRK"/>
    <property type="match status" value="1"/>
</dbReference>
<dbReference type="PROSITE" id="PS50011">
    <property type="entry name" value="PROTEIN_KINASE_DOM"/>
    <property type="match status" value="1"/>
</dbReference>
<keyword evidence="10 18" id="KW-0547">Nucleotide-binding</keyword>
<evidence type="ECO:0000256" key="13">
    <source>
        <dbReference type="ARBA" id="ARBA00022989"/>
    </source>
</evidence>
<dbReference type="EC" id="2.7.11.1" evidence="18"/>
<dbReference type="InterPro" id="IPR017441">
    <property type="entry name" value="Protein_kinase_ATP_BS"/>
</dbReference>
<protein>
    <recommendedName>
        <fullName evidence="18">Receptor-like serine/threonine-protein kinase</fullName>
        <ecNumber evidence="18">2.7.11.1</ecNumber>
    </recommendedName>
</protein>
<dbReference type="OMA" id="PEKTYVW"/>
<evidence type="ECO:0000256" key="8">
    <source>
        <dbReference type="ARBA" id="ARBA00022692"/>
    </source>
</evidence>
<keyword evidence="6" id="KW-0245">EGF-like domain</keyword>
<dbReference type="AlphaFoldDB" id="A0A0K9PG70"/>
<keyword evidence="17" id="KW-0325">Glycoprotein</keyword>
<keyword evidence="13 20" id="KW-1133">Transmembrane helix</keyword>
<keyword evidence="16 24" id="KW-0675">Receptor</keyword>
<keyword evidence="15" id="KW-1015">Disulfide bond</keyword>
<dbReference type="PANTHER" id="PTHR27002:SF1095">
    <property type="entry name" value="G-TYPE LECTIN S-RECEPTOR-LIKE SERINE_THREONINE-PROTEIN KINASE RKS1"/>
    <property type="match status" value="1"/>
</dbReference>
<dbReference type="GO" id="GO:0048544">
    <property type="term" value="P:recognition of pollen"/>
    <property type="evidence" value="ECO:0007669"/>
    <property type="project" value="InterPro"/>
</dbReference>
<dbReference type="InterPro" id="IPR000858">
    <property type="entry name" value="S_locus_glycoprot_dom"/>
</dbReference>
<evidence type="ECO:0000256" key="1">
    <source>
        <dbReference type="ARBA" id="ARBA00004251"/>
    </source>
</evidence>
<dbReference type="PANTHER" id="PTHR27002">
    <property type="entry name" value="RECEPTOR-LIKE SERINE/THREONINE-PROTEIN KINASE SD1-8"/>
    <property type="match status" value="1"/>
</dbReference>
<dbReference type="InterPro" id="IPR008271">
    <property type="entry name" value="Ser/Thr_kinase_AS"/>
</dbReference>
<evidence type="ECO:0000256" key="10">
    <source>
        <dbReference type="ARBA" id="ARBA00022741"/>
    </source>
</evidence>
<comment type="catalytic activity">
    <reaction evidence="18">
        <text>L-threonyl-[protein] + ATP = O-phospho-L-threonyl-[protein] + ADP + H(+)</text>
        <dbReference type="Rhea" id="RHEA:46608"/>
        <dbReference type="Rhea" id="RHEA-COMP:11060"/>
        <dbReference type="Rhea" id="RHEA-COMP:11605"/>
        <dbReference type="ChEBI" id="CHEBI:15378"/>
        <dbReference type="ChEBI" id="CHEBI:30013"/>
        <dbReference type="ChEBI" id="CHEBI:30616"/>
        <dbReference type="ChEBI" id="CHEBI:61977"/>
        <dbReference type="ChEBI" id="CHEBI:456216"/>
        <dbReference type="EC" id="2.7.11.1"/>
    </reaction>
</comment>
<evidence type="ECO:0000256" key="19">
    <source>
        <dbReference type="PROSITE-ProRule" id="PRU10141"/>
    </source>
</evidence>
<comment type="similarity">
    <text evidence="3">In the C-terminal section; belongs to the protein kinase superfamily. Ser/Thr protein kinase family.</text>
</comment>
<dbReference type="InterPro" id="IPR000719">
    <property type="entry name" value="Prot_kinase_dom"/>
</dbReference>
<evidence type="ECO:0000259" key="23">
    <source>
        <dbReference type="PROSITE" id="PS50948"/>
    </source>
</evidence>
<evidence type="ECO:0000256" key="11">
    <source>
        <dbReference type="ARBA" id="ARBA00022777"/>
    </source>
</evidence>
<comment type="similarity">
    <text evidence="2">In the N-terminal section; belongs to the leguminous lectin family.</text>
</comment>
<evidence type="ECO:0000256" key="2">
    <source>
        <dbReference type="ARBA" id="ARBA00008536"/>
    </source>
</evidence>
<comment type="catalytic activity">
    <reaction evidence="18">
        <text>L-seryl-[protein] + ATP = O-phospho-L-seryl-[protein] + ADP + H(+)</text>
        <dbReference type="Rhea" id="RHEA:17989"/>
        <dbReference type="Rhea" id="RHEA-COMP:9863"/>
        <dbReference type="Rhea" id="RHEA-COMP:11604"/>
        <dbReference type="ChEBI" id="CHEBI:15378"/>
        <dbReference type="ChEBI" id="CHEBI:29999"/>
        <dbReference type="ChEBI" id="CHEBI:30616"/>
        <dbReference type="ChEBI" id="CHEBI:83421"/>
        <dbReference type="ChEBI" id="CHEBI:456216"/>
        <dbReference type="EC" id="2.7.11.1"/>
    </reaction>
</comment>
<dbReference type="Pfam" id="PF00954">
    <property type="entry name" value="S_locus_glycop"/>
    <property type="match status" value="1"/>
</dbReference>
<evidence type="ECO:0000259" key="22">
    <source>
        <dbReference type="PROSITE" id="PS50927"/>
    </source>
</evidence>
<dbReference type="InterPro" id="IPR024171">
    <property type="entry name" value="SRK-like_kinase"/>
</dbReference>
<gene>
    <name evidence="24" type="ORF">ZOSMA_271G00250</name>
</gene>
<dbReference type="GO" id="GO:0007165">
    <property type="term" value="P:signal transduction"/>
    <property type="evidence" value="ECO:0000318"/>
    <property type="project" value="GO_Central"/>
</dbReference>
<dbReference type="PROSITE" id="PS00107">
    <property type="entry name" value="PROTEIN_KINASE_ATP"/>
    <property type="match status" value="1"/>
</dbReference>
<dbReference type="SUPFAM" id="SSF56112">
    <property type="entry name" value="Protein kinase-like (PK-like)"/>
    <property type="match status" value="1"/>
</dbReference>
<comment type="similarity">
    <text evidence="18">Belongs to the protein kinase superfamily. Ser/Thr protein kinase family.</text>
</comment>
<evidence type="ECO:0000259" key="21">
    <source>
        <dbReference type="PROSITE" id="PS50011"/>
    </source>
</evidence>
<dbReference type="EMBL" id="LFYR01000918">
    <property type="protein sequence ID" value="KMZ67227.1"/>
    <property type="molecule type" value="Genomic_DNA"/>
</dbReference>
<dbReference type="PROSITE" id="PS50948">
    <property type="entry name" value="PAN"/>
    <property type="match status" value="1"/>
</dbReference>
<comment type="caution">
    <text evidence="24">The sequence shown here is derived from an EMBL/GenBank/DDBJ whole genome shotgun (WGS) entry which is preliminary data.</text>
</comment>
<feature type="domain" description="Bulb-type lectin" evidence="22">
    <location>
        <begin position="80"/>
        <end position="212"/>
    </location>
</feature>
<dbReference type="GO" id="GO:0106310">
    <property type="term" value="F:protein serine kinase activity"/>
    <property type="evidence" value="ECO:0007669"/>
    <property type="project" value="RHEA"/>
</dbReference>
<dbReference type="STRING" id="29655.A0A0K9PG70"/>
<evidence type="ECO:0000313" key="24">
    <source>
        <dbReference type="EMBL" id="KMZ67227.1"/>
    </source>
</evidence>
<keyword evidence="8 20" id="KW-0812">Transmembrane</keyword>
<dbReference type="InterPro" id="IPR001245">
    <property type="entry name" value="Ser-Thr/Tyr_kinase_cat_dom"/>
</dbReference>
<accession>A0A0K9PG70</accession>
<feature type="transmembrane region" description="Helical" evidence="20">
    <location>
        <begin position="507"/>
        <end position="530"/>
    </location>
</feature>
<reference evidence="25" key="1">
    <citation type="journal article" date="2016" name="Nature">
        <title>The genome of the seagrass Zostera marina reveals angiosperm adaptation to the sea.</title>
        <authorList>
            <person name="Olsen J.L."/>
            <person name="Rouze P."/>
            <person name="Verhelst B."/>
            <person name="Lin Y.-C."/>
            <person name="Bayer T."/>
            <person name="Collen J."/>
            <person name="Dattolo E."/>
            <person name="De Paoli E."/>
            <person name="Dittami S."/>
            <person name="Maumus F."/>
            <person name="Michel G."/>
            <person name="Kersting A."/>
            <person name="Lauritano C."/>
            <person name="Lohaus R."/>
            <person name="Toepel M."/>
            <person name="Tonon T."/>
            <person name="Vanneste K."/>
            <person name="Amirebrahimi M."/>
            <person name="Brakel J."/>
            <person name="Bostroem C."/>
            <person name="Chovatia M."/>
            <person name="Grimwood J."/>
            <person name="Jenkins J.W."/>
            <person name="Jueterbock A."/>
            <person name="Mraz A."/>
            <person name="Stam W.T."/>
            <person name="Tice H."/>
            <person name="Bornberg-Bauer E."/>
            <person name="Green P.J."/>
            <person name="Pearson G.A."/>
            <person name="Procaccini G."/>
            <person name="Duarte C.M."/>
            <person name="Schmutz J."/>
            <person name="Reusch T.B.H."/>
            <person name="Van de Peer Y."/>
        </authorList>
    </citation>
    <scope>NUCLEOTIDE SEQUENCE [LARGE SCALE GENOMIC DNA]</scope>
    <source>
        <strain evidence="25">cv. Finnish</strain>
    </source>
</reference>
<dbReference type="Pfam" id="PF08276">
    <property type="entry name" value="PAN_2"/>
    <property type="match status" value="1"/>
</dbReference>
<keyword evidence="4" id="KW-1003">Cell membrane</keyword>
<evidence type="ECO:0000256" key="14">
    <source>
        <dbReference type="ARBA" id="ARBA00023136"/>
    </source>
</evidence>
<feature type="binding site" evidence="19">
    <location>
        <position position="611"/>
    </location>
    <ligand>
        <name>ATP</name>
        <dbReference type="ChEBI" id="CHEBI:30616"/>
    </ligand>
</feature>
<keyword evidence="12 18" id="KW-0067">ATP-binding</keyword>
<evidence type="ECO:0000256" key="9">
    <source>
        <dbReference type="ARBA" id="ARBA00022729"/>
    </source>
</evidence>
<dbReference type="GO" id="GO:0006955">
    <property type="term" value="P:immune response"/>
    <property type="evidence" value="ECO:0000318"/>
    <property type="project" value="GO_Central"/>
</dbReference>
<dbReference type="GO" id="GO:0005886">
    <property type="term" value="C:plasma membrane"/>
    <property type="evidence" value="ECO:0000318"/>
    <property type="project" value="GO_Central"/>
</dbReference>
<proteinExistence type="inferred from homology"/>
<evidence type="ECO:0000256" key="20">
    <source>
        <dbReference type="SAM" id="Phobius"/>
    </source>
</evidence>
<dbReference type="Gene3D" id="2.90.10.30">
    <property type="match status" value="1"/>
</dbReference>
<keyword evidence="25" id="KW-1185">Reference proteome</keyword>
<keyword evidence="7 18" id="KW-0808">Transferase</keyword>
<comment type="subcellular location">
    <subcellularLocation>
        <location evidence="1">Cell membrane</location>
        <topology evidence="1">Single-pass type I membrane protein</topology>
    </subcellularLocation>
</comment>
<dbReference type="PROSITE" id="PS50927">
    <property type="entry name" value="BULB_LECTIN"/>
    <property type="match status" value="1"/>
</dbReference>
<evidence type="ECO:0000256" key="18">
    <source>
        <dbReference type="PIRNR" id="PIRNR000641"/>
    </source>
</evidence>
<evidence type="ECO:0000256" key="15">
    <source>
        <dbReference type="ARBA" id="ARBA00023157"/>
    </source>
</evidence>
<keyword evidence="14 20" id="KW-0472">Membrane</keyword>
<dbReference type="CDD" id="cd14066">
    <property type="entry name" value="STKc_IRAK"/>
    <property type="match status" value="1"/>
</dbReference>
<dbReference type="SUPFAM" id="SSF51110">
    <property type="entry name" value="alpha-D-mannose-specific plant lectins"/>
    <property type="match status" value="1"/>
</dbReference>
<dbReference type="InterPro" id="IPR036426">
    <property type="entry name" value="Bulb-type_lectin_dom_sf"/>
</dbReference>
<dbReference type="FunFam" id="3.30.200.20:FF:000162">
    <property type="entry name" value="Adenine nucleotide alpha hydrolase-like domain kinase"/>
    <property type="match status" value="1"/>
</dbReference>
<dbReference type="FunFam" id="1.10.510.10:FF:000240">
    <property type="entry name" value="Lectin-domain containing receptor kinase A4.3"/>
    <property type="match status" value="1"/>
</dbReference>
<dbReference type="InterPro" id="IPR001480">
    <property type="entry name" value="Bulb-type_lectin_dom"/>
</dbReference>
<dbReference type="GO" id="GO:0002229">
    <property type="term" value="P:defense response to oomycetes"/>
    <property type="evidence" value="ECO:0007669"/>
    <property type="project" value="UniProtKB-ARBA"/>
</dbReference>
<dbReference type="InterPro" id="IPR011009">
    <property type="entry name" value="Kinase-like_dom_sf"/>
</dbReference>
<organism evidence="24 25">
    <name type="scientific">Zostera marina</name>
    <name type="common">Eelgrass</name>
    <dbReference type="NCBI Taxonomy" id="29655"/>
    <lineage>
        <taxon>Eukaryota</taxon>
        <taxon>Viridiplantae</taxon>
        <taxon>Streptophyta</taxon>
        <taxon>Embryophyta</taxon>
        <taxon>Tracheophyta</taxon>
        <taxon>Spermatophyta</taxon>
        <taxon>Magnoliopsida</taxon>
        <taxon>Liliopsida</taxon>
        <taxon>Zosteraceae</taxon>
        <taxon>Zostera</taxon>
    </lineage>
</organism>
<dbReference type="GO" id="GO:0005524">
    <property type="term" value="F:ATP binding"/>
    <property type="evidence" value="ECO:0007669"/>
    <property type="project" value="UniProtKB-UniRule"/>
</dbReference>
<evidence type="ECO:0000256" key="6">
    <source>
        <dbReference type="ARBA" id="ARBA00022536"/>
    </source>
</evidence>
<dbReference type="Gene3D" id="3.30.200.20">
    <property type="entry name" value="Phosphorylase Kinase, domain 1"/>
    <property type="match status" value="1"/>
</dbReference>
<keyword evidence="5 18" id="KW-0723">Serine/threonine-protein kinase</keyword>
<evidence type="ECO:0000256" key="12">
    <source>
        <dbReference type="ARBA" id="ARBA00022840"/>
    </source>
</evidence>
<evidence type="ECO:0000256" key="3">
    <source>
        <dbReference type="ARBA" id="ARBA00010217"/>
    </source>
</evidence>
<dbReference type="SMART" id="SM00473">
    <property type="entry name" value="PAN_AP"/>
    <property type="match status" value="1"/>
</dbReference>
<evidence type="ECO:0000256" key="17">
    <source>
        <dbReference type="ARBA" id="ARBA00023180"/>
    </source>
</evidence>
<dbReference type="Gene3D" id="1.10.510.10">
    <property type="entry name" value="Transferase(Phosphotransferase) domain 1"/>
    <property type="match status" value="1"/>
</dbReference>
<dbReference type="InterPro" id="IPR003609">
    <property type="entry name" value="Pan_app"/>
</dbReference>
<dbReference type="SMART" id="SM00220">
    <property type="entry name" value="S_TKc"/>
    <property type="match status" value="1"/>
</dbReference>
<evidence type="ECO:0000256" key="4">
    <source>
        <dbReference type="ARBA" id="ARBA00022475"/>
    </source>
</evidence>
<keyword evidence="9" id="KW-0732">Signal</keyword>
<evidence type="ECO:0000313" key="25">
    <source>
        <dbReference type="Proteomes" id="UP000036987"/>
    </source>
</evidence>
<dbReference type="CDD" id="cd01098">
    <property type="entry name" value="PAN_AP_plant"/>
    <property type="match status" value="1"/>
</dbReference>